<gene>
    <name evidence="1" type="ORF">K469DRAFT_703293</name>
</gene>
<dbReference type="AlphaFoldDB" id="A0A6A6ED24"/>
<dbReference type="Proteomes" id="UP000800200">
    <property type="component" value="Unassembled WGS sequence"/>
</dbReference>
<organism evidence="1 2">
    <name type="scientific">Zopfia rhizophila CBS 207.26</name>
    <dbReference type="NCBI Taxonomy" id="1314779"/>
    <lineage>
        <taxon>Eukaryota</taxon>
        <taxon>Fungi</taxon>
        <taxon>Dikarya</taxon>
        <taxon>Ascomycota</taxon>
        <taxon>Pezizomycotina</taxon>
        <taxon>Dothideomycetes</taxon>
        <taxon>Dothideomycetes incertae sedis</taxon>
        <taxon>Zopfiaceae</taxon>
        <taxon>Zopfia</taxon>
    </lineage>
</organism>
<dbReference type="EMBL" id="ML994623">
    <property type="protein sequence ID" value="KAF2188692.1"/>
    <property type="molecule type" value="Genomic_DNA"/>
</dbReference>
<evidence type="ECO:0000313" key="1">
    <source>
        <dbReference type="EMBL" id="KAF2188692.1"/>
    </source>
</evidence>
<keyword evidence="2" id="KW-1185">Reference proteome</keyword>
<name>A0A6A6ED24_9PEZI</name>
<dbReference type="OrthoDB" id="5149635at2759"/>
<protein>
    <submittedName>
        <fullName evidence="1">Uncharacterized protein</fullName>
    </submittedName>
</protein>
<evidence type="ECO:0000313" key="2">
    <source>
        <dbReference type="Proteomes" id="UP000800200"/>
    </source>
</evidence>
<accession>A0A6A6ED24</accession>
<sequence>MCDSTFTFGQRGDHFFQCPSRKSHTRLPKKLQNLLTSNQISQIHHVTLGFDNSFLITYRDKNGRDHMKSSNIPHELHNFLYAKDSLNLYIRNRQTIRVTIGPYNSSFFAHDGSAYLWMDLPPPLLNAIQSRIKDGTWLDRPRIVAIGAEENFLMITEKNTAVWNLSHYRTLGKMLEFSKTQERGIAEVQSVVLHPYRYQSFVAQSKNGTLIHENLPPHSIADMEGMREPIKRDTEETARRKERAVNRRPSLNHQATLRREWGERKHQLQTETKGYQMKLSLSLDISPGGIARTFGW</sequence>
<proteinExistence type="predicted"/>
<reference evidence="1" key="1">
    <citation type="journal article" date="2020" name="Stud. Mycol.">
        <title>101 Dothideomycetes genomes: a test case for predicting lifestyles and emergence of pathogens.</title>
        <authorList>
            <person name="Haridas S."/>
            <person name="Albert R."/>
            <person name="Binder M."/>
            <person name="Bloem J."/>
            <person name="Labutti K."/>
            <person name="Salamov A."/>
            <person name="Andreopoulos B."/>
            <person name="Baker S."/>
            <person name="Barry K."/>
            <person name="Bills G."/>
            <person name="Bluhm B."/>
            <person name="Cannon C."/>
            <person name="Castanera R."/>
            <person name="Culley D."/>
            <person name="Daum C."/>
            <person name="Ezra D."/>
            <person name="Gonzalez J."/>
            <person name="Henrissat B."/>
            <person name="Kuo A."/>
            <person name="Liang C."/>
            <person name="Lipzen A."/>
            <person name="Lutzoni F."/>
            <person name="Magnuson J."/>
            <person name="Mondo S."/>
            <person name="Nolan M."/>
            <person name="Ohm R."/>
            <person name="Pangilinan J."/>
            <person name="Park H.-J."/>
            <person name="Ramirez L."/>
            <person name="Alfaro M."/>
            <person name="Sun H."/>
            <person name="Tritt A."/>
            <person name="Yoshinaga Y."/>
            <person name="Zwiers L.-H."/>
            <person name="Turgeon B."/>
            <person name="Goodwin S."/>
            <person name="Spatafora J."/>
            <person name="Crous P."/>
            <person name="Grigoriev I."/>
        </authorList>
    </citation>
    <scope>NUCLEOTIDE SEQUENCE</scope>
    <source>
        <strain evidence="1">CBS 207.26</strain>
    </source>
</reference>